<dbReference type="Proteomes" id="UP000315226">
    <property type="component" value="Unassembled WGS sequence"/>
</dbReference>
<evidence type="ECO:0000256" key="1">
    <source>
        <dbReference type="SAM" id="MobiDB-lite"/>
    </source>
</evidence>
<feature type="region of interest" description="Disordered" evidence="1">
    <location>
        <begin position="144"/>
        <end position="169"/>
    </location>
</feature>
<proteinExistence type="predicted"/>
<comment type="caution">
    <text evidence="2">The sequence shown here is derived from an EMBL/GenBank/DDBJ whole genome shotgun (WGS) entry which is preliminary data.</text>
</comment>
<evidence type="ECO:0000313" key="2">
    <source>
        <dbReference type="EMBL" id="GEB57768.1"/>
    </source>
</evidence>
<accession>A0A4Y3RLG1</accession>
<reference evidence="2 3" key="1">
    <citation type="submission" date="2019-06" db="EMBL/GenBank/DDBJ databases">
        <title>Whole genome shotgun sequence of Streptomyces gardneri NBRC 12865.</title>
        <authorList>
            <person name="Hosoyama A."/>
            <person name="Uohara A."/>
            <person name="Ohji S."/>
            <person name="Ichikawa N."/>
        </authorList>
    </citation>
    <scope>NUCLEOTIDE SEQUENCE [LARGE SCALE GENOMIC DNA]</scope>
    <source>
        <strain evidence="2 3">NBRC 12865</strain>
    </source>
</reference>
<dbReference type="EMBL" id="BJMN01000020">
    <property type="protein sequence ID" value="GEB57768.1"/>
    <property type="molecule type" value="Genomic_DNA"/>
</dbReference>
<organism evidence="2 3">
    <name type="scientific">Streptomyces gardneri</name>
    <dbReference type="NCBI Taxonomy" id="66892"/>
    <lineage>
        <taxon>Bacteria</taxon>
        <taxon>Bacillati</taxon>
        <taxon>Actinomycetota</taxon>
        <taxon>Actinomycetes</taxon>
        <taxon>Kitasatosporales</taxon>
        <taxon>Streptomycetaceae</taxon>
        <taxon>Streptomyces</taxon>
    </lineage>
</organism>
<name>A0A4Y3RLG1_9ACTN</name>
<dbReference type="AlphaFoldDB" id="A0A4Y3RLG1"/>
<sequence length="169" mass="18182">MNGFFGSPVPRRVETGEYPLWGEALALVNRDLAVTLPDQEPLRLMGLPSWDGGEDLYVALANGEWQGNCLDASTSDDPVSALAAVADAAQETVVELLWQAWPVCGEHGFGMHPRATDGQVGWWCAGGRTPREPEHVPAAVGALDSLVRPHRPHRKQRRRATPPAGSGSS</sequence>
<dbReference type="RefSeq" id="WP_141297271.1">
    <property type="nucleotide sequence ID" value="NZ_BJMN01000020.1"/>
</dbReference>
<keyword evidence="3" id="KW-1185">Reference proteome</keyword>
<evidence type="ECO:0000313" key="3">
    <source>
        <dbReference type="Proteomes" id="UP000315226"/>
    </source>
</evidence>
<feature type="compositionally biased region" description="Basic residues" evidence="1">
    <location>
        <begin position="148"/>
        <end position="160"/>
    </location>
</feature>
<dbReference type="OrthoDB" id="3213067at2"/>
<gene>
    <name evidence="2" type="ORF">SGA01_33730</name>
</gene>
<protein>
    <submittedName>
        <fullName evidence="2">Uncharacterized protein</fullName>
    </submittedName>
</protein>